<keyword evidence="5" id="KW-0479">Metal-binding</keyword>
<dbReference type="InterPro" id="IPR001915">
    <property type="entry name" value="Peptidase_M48"/>
</dbReference>
<dbReference type="CDD" id="cd07340">
    <property type="entry name" value="M48B_Htpx_like"/>
    <property type="match status" value="1"/>
</dbReference>
<evidence type="ECO:0000259" key="12">
    <source>
        <dbReference type="Pfam" id="PF01435"/>
    </source>
</evidence>
<keyword evidence="9" id="KW-0482">Metalloprotease</keyword>
<dbReference type="RefSeq" id="WP_277835047.1">
    <property type="nucleotide sequence ID" value="NZ_JARQZE010000019.1"/>
</dbReference>
<keyword evidence="6" id="KW-0378">Hydrolase</keyword>
<organism evidence="13 14">
    <name type="scientific">Thauera mechernichensis</name>
    <dbReference type="NCBI Taxonomy" id="82788"/>
    <lineage>
        <taxon>Bacteria</taxon>
        <taxon>Pseudomonadati</taxon>
        <taxon>Pseudomonadota</taxon>
        <taxon>Betaproteobacteria</taxon>
        <taxon>Rhodocyclales</taxon>
        <taxon>Zoogloeaceae</taxon>
        <taxon>Thauera</taxon>
    </lineage>
</organism>
<feature type="transmembrane region" description="Helical" evidence="11">
    <location>
        <begin position="847"/>
        <end position="879"/>
    </location>
</feature>
<keyword evidence="10 11" id="KW-0472">Membrane</keyword>
<gene>
    <name evidence="13" type="ORF">ACFQ4M_19135</name>
</gene>
<evidence type="ECO:0000256" key="8">
    <source>
        <dbReference type="ARBA" id="ARBA00022989"/>
    </source>
</evidence>
<feature type="transmembrane region" description="Helical" evidence="11">
    <location>
        <begin position="741"/>
        <end position="762"/>
    </location>
</feature>
<protein>
    <submittedName>
        <fullName evidence="13">DUF6498-containing protein</fullName>
    </submittedName>
</protein>
<evidence type="ECO:0000256" key="3">
    <source>
        <dbReference type="ARBA" id="ARBA00022670"/>
    </source>
</evidence>
<dbReference type="EMBL" id="JBHTMC010000036">
    <property type="protein sequence ID" value="MFD1265695.1"/>
    <property type="molecule type" value="Genomic_DNA"/>
</dbReference>
<keyword evidence="3" id="KW-0645">Protease</keyword>
<evidence type="ECO:0000256" key="11">
    <source>
        <dbReference type="SAM" id="Phobius"/>
    </source>
</evidence>
<evidence type="ECO:0000256" key="1">
    <source>
        <dbReference type="ARBA" id="ARBA00001947"/>
    </source>
</evidence>
<feature type="transmembrane region" description="Helical" evidence="11">
    <location>
        <begin position="687"/>
        <end position="704"/>
    </location>
</feature>
<dbReference type="Pfam" id="PF20108">
    <property type="entry name" value="DUF6498"/>
    <property type="match status" value="1"/>
</dbReference>
<name>A0ABW3WIQ3_9RHOO</name>
<evidence type="ECO:0000256" key="9">
    <source>
        <dbReference type="ARBA" id="ARBA00023049"/>
    </source>
</evidence>
<evidence type="ECO:0000256" key="4">
    <source>
        <dbReference type="ARBA" id="ARBA00022692"/>
    </source>
</evidence>
<dbReference type="PANTHER" id="PTHR43221:SF2">
    <property type="entry name" value="PROTEASE HTPX HOMOLOG"/>
    <property type="match status" value="1"/>
</dbReference>
<keyword evidence="7" id="KW-0862">Zinc</keyword>
<feature type="domain" description="Peptidase M48" evidence="12">
    <location>
        <begin position="103"/>
        <end position="322"/>
    </location>
</feature>
<dbReference type="Pfam" id="PF01435">
    <property type="entry name" value="Peptidase_M48"/>
    <property type="match status" value="1"/>
</dbReference>
<keyword evidence="4 11" id="KW-0812">Transmembrane</keyword>
<dbReference type="PANTHER" id="PTHR43221">
    <property type="entry name" value="PROTEASE HTPX"/>
    <property type="match status" value="1"/>
</dbReference>
<reference evidence="14" key="1">
    <citation type="journal article" date="2019" name="Int. J. Syst. Evol. Microbiol.">
        <title>The Global Catalogue of Microorganisms (GCM) 10K type strain sequencing project: providing services to taxonomists for standard genome sequencing and annotation.</title>
        <authorList>
            <consortium name="The Broad Institute Genomics Platform"/>
            <consortium name="The Broad Institute Genome Sequencing Center for Infectious Disease"/>
            <person name="Wu L."/>
            <person name="Ma J."/>
        </authorList>
    </citation>
    <scope>NUCLEOTIDE SEQUENCE [LARGE SCALE GENOMIC DNA]</scope>
    <source>
        <strain evidence="14">CCUG 48884</strain>
    </source>
</reference>
<evidence type="ECO:0000313" key="13">
    <source>
        <dbReference type="EMBL" id="MFD1265695.1"/>
    </source>
</evidence>
<comment type="caution">
    <text evidence="13">The sequence shown here is derived from an EMBL/GenBank/DDBJ whole genome shotgun (WGS) entry which is preliminary data.</text>
</comment>
<evidence type="ECO:0000256" key="6">
    <source>
        <dbReference type="ARBA" id="ARBA00022801"/>
    </source>
</evidence>
<feature type="transmembrane region" description="Helical" evidence="11">
    <location>
        <begin position="16"/>
        <end position="36"/>
    </location>
</feature>
<keyword evidence="8 11" id="KW-1133">Transmembrane helix</keyword>
<feature type="transmembrane region" description="Helical" evidence="11">
    <location>
        <begin position="48"/>
        <end position="68"/>
    </location>
</feature>
<accession>A0ABW3WIQ3</accession>
<evidence type="ECO:0000256" key="5">
    <source>
        <dbReference type="ARBA" id="ARBA00022723"/>
    </source>
</evidence>
<evidence type="ECO:0000256" key="10">
    <source>
        <dbReference type="ARBA" id="ARBA00023136"/>
    </source>
</evidence>
<evidence type="ECO:0000256" key="2">
    <source>
        <dbReference type="ARBA" id="ARBA00022475"/>
    </source>
</evidence>
<dbReference type="Proteomes" id="UP001597158">
    <property type="component" value="Unassembled WGS sequence"/>
</dbReference>
<sequence length="912" mass="94556">MDFFAEQDRARRAGRWLLLGFGCALAACIVLVYLALLPMTAGEYGEEIALWQPGLFLIVALAVGGVIGGGSAWKVAALAAGGGEAVARTLGGRLVARNTTDAAERRLINLADEMAIAAGVPAPPVYVLEDETAINAFAAGDHPRAAVVAVTRGALDRLTRDELQGVIAHEFSHILNGDMRLNMRLVGVLHGLFMLAGAGRVLLRSGGGRSSGKDKNGLVVLGLVLVVAGYLTGLAGRLVRAAVSRQREFLADASAVQFTRNPQGLLGALHKVAQQASGLAHGQGEAVSHMLFDGRSSASALRSAGGLLATHPPLAERIRRLSGGRVAAPDLADAVAATTPATAAREMDTLAPAGLVEPAAPASASIALPSAPPAPAMSAIPRATLELVPLAFASPPAAALEAAQHTLDALPGALRHSVASPDGAAAVALALLLSRDPQRRALQIAALASHSEPTRATAAADATGSLPPAGQRLALMELALGSLRELPRSARESLLGQANAVVGAGGSGSLSAFLMLRLLRDALLPRTPQPLRVSPQALGAHCTLLLSVLAHAGQREPEAARAAFARGAALAPADGLTGPLPIAQIRMDALDQALDALADTAPGYRRRLVEALDASARHDAHITPGEAELLAVVCGAFDCPRPITSAGACAADAAAQPTSTALPALALDAKAAPADVLSRADRAPIQALVAANLVPVFGVLFLGWEAQTLLLVYWLENLVLGVYTLVRMVRAGGVRAFFEPGLFFIFHYGFFCAGHGMVLMGIATMAGMPGDVIEPYVGPVEWPGPFVVFQHLFGILQWIAHEQMGMVVATIGFFISHGFSLVTHHFVRNEDAGRKLAEIMWDPYKRIVVLHVAMIAGMFVVILSGGGSIAPVLLILVAGKIALDIRLHRAAHRARLTAALGRPDTADDTSSD</sequence>
<evidence type="ECO:0000313" key="14">
    <source>
        <dbReference type="Proteomes" id="UP001597158"/>
    </source>
</evidence>
<feature type="transmembrane region" description="Helical" evidence="11">
    <location>
        <begin position="807"/>
        <end position="827"/>
    </location>
</feature>
<feature type="transmembrane region" description="Helical" evidence="11">
    <location>
        <begin position="218"/>
        <end position="239"/>
    </location>
</feature>
<evidence type="ECO:0000256" key="7">
    <source>
        <dbReference type="ARBA" id="ARBA00022833"/>
    </source>
</evidence>
<dbReference type="Gene3D" id="3.30.2010.10">
    <property type="entry name" value="Metalloproteases ('zincins'), catalytic domain"/>
    <property type="match status" value="1"/>
</dbReference>
<feature type="transmembrane region" description="Helical" evidence="11">
    <location>
        <begin position="185"/>
        <end position="203"/>
    </location>
</feature>
<proteinExistence type="predicted"/>
<dbReference type="InterPro" id="IPR045466">
    <property type="entry name" value="DUF6498"/>
</dbReference>
<dbReference type="InterPro" id="IPR050083">
    <property type="entry name" value="HtpX_protease"/>
</dbReference>
<keyword evidence="14" id="KW-1185">Reference proteome</keyword>
<feature type="transmembrane region" description="Helical" evidence="11">
    <location>
        <begin position="710"/>
        <end position="729"/>
    </location>
</feature>
<comment type="cofactor">
    <cofactor evidence="1">
        <name>Zn(2+)</name>
        <dbReference type="ChEBI" id="CHEBI:29105"/>
    </cofactor>
</comment>
<keyword evidence="2" id="KW-1003">Cell membrane</keyword>